<evidence type="ECO:0000256" key="1">
    <source>
        <dbReference type="ARBA" id="ARBA00022729"/>
    </source>
</evidence>
<keyword evidence="3" id="KW-1185">Reference proteome</keyword>
<proteinExistence type="predicted"/>
<dbReference type="SUPFAM" id="SSF52058">
    <property type="entry name" value="L domain-like"/>
    <property type="match status" value="1"/>
</dbReference>
<dbReference type="Gene3D" id="3.80.10.10">
    <property type="entry name" value="Ribonuclease Inhibitor"/>
    <property type="match status" value="3"/>
</dbReference>
<dbReference type="Proteomes" id="UP000199492">
    <property type="component" value="Unassembled WGS sequence"/>
</dbReference>
<dbReference type="AlphaFoldDB" id="A0A1G8CUS6"/>
<dbReference type="InterPro" id="IPR026906">
    <property type="entry name" value="LRR_5"/>
</dbReference>
<dbReference type="Pfam" id="PF13306">
    <property type="entry name" value="LRR_5"/>
    <property type="match status" value="3"/>
</dbReference>
<reference evidence="3" key="1">
    <citation type="submission" date="2016-10" db="EMBL/GenBank/DDBJ databases">
        <authorList>
            <person name="Varghese N."/>
            <person name="Submissions S."/>
        </authorList>
    </citation>
    <scope>NUCLEOTIDE SEQUENCE [LARGE SCALE GENOMIC DNA]</scope>
    <source>
        <strain evidence="3">DSM 15363</strain>
    </source>
</reference>
<dbReference type="OrthoDB" id="1385830at2"/>
<dbReference type="RefSeq" id="WP_092467369.1">
    <property type="nucleotide sequence ID" value="NZ_FNCZ01000003.1"/>
</dbReference>
<evidence type="ECO:0000313" key="2">
    <source>
        <dbReference type="EMBL" id="SDH49287.1"/>
    </source>
</evidence>
<dbReference type="STRING" id="262004.SAMN04489796_10355"/>
<dbReference type="InterPro" id="IPR026444">
    <property type="entry name" value="Secre_tail"/>
</dbReference>
<protein>
    <submittedName>
        <fullName evidence="2">Por secretion system C-terminal sorting domain-containing protein</fullName>
    </submittedName>
</protein>
<sequence length="698" mass="73884">MKKSLLILITLFTVVMGYSQTFTVGNFTYSVSSTVSNTIRVLDYDVSGGTVVDIPTSVTYNSTVYTINIIAASAFANKQLTSVTIPNTVNLIFASAFLNNQLTTVTIPNSVYSISNYAFANNQLTSIIIPESVSGFASQVFTNNPLTSVTSLALTPPTITTGANDTFNPDRSNIALHIPNGTMDIYVTNPNASADWSGFNPVTEALIVGDTFVEDFITYQVTSLTPDTVQAIDYDMAGGTVVDIPAFVPYSNTNFDVTRINNNAFNNKGLTSVTISDSVTSIANQAFVLNSISSLTIGENVINIDGLAFSNNNLTNVVIPNSVTNIGFRAFDANQITSVVIGSNVTNIESIAFRNNPLSNITSLAVVPPTIVTSATNPPNTDSFDYDRSNINLILTGNTTDEYVTDSGALWTGFKMVFEATSATTLKVTDYDSANGAAITIPASITVPNVTVFDVTEIGGSAFYDKGLTDVTIPEGITTIGTSAFEINNLTSVSIPDSVTAIGLTAFSTNSITNLSLGINVEEIGIGAFVGNNLTDVTIPSTVTNIGLLAFGNNPLLANVTSLAMVPPTITTGTNDTFIFDRGNTALHIPVGTTDIYVTNPNPGADWSGFNPVTEDAVLSTSNFELANDVKVVTTTDAIKIIASNNIKLENYTLYTIAGRKVAAGIEHKIPTSYLASGIYILKLDFNKGTVIKKVAVN</sequence>
<dbReference type="PANTHER" id="PTHR45661">
    <property type="entry name" value="SURFACE ANTIGEN"/>
    <property type="match status" value="1"/>
</dbReference>
<dbReference type="NCBIfam" id="TIGR04183">
    <property type="entry name" value="Por_Secre_tail"/>
    <property type="match status" value="1"/>
</dbReference>
<dbReference type="Gene3D" id="3.40.50.12480">
    <property type="match status" value="1"/>
</dbReference>
<organism evidence="2 3">
    <name type="scientific">Winogradskyella thalassocola</name>
    <dbReference type="NCBI Taxonomy" id="262004"/>
    <lineage>
        <taxon>Bacteria</taxon>
        <taxon>Pseudomonadati</taxon>
        <taxon>Bacteroidota</taxon>
        <taxon>Flavobacteriia</taxon>
        <taxon>Flavobacteriales</taxon>
        <taxon>Flavobacteriaceae</taxon>
        <taxon>Winogradskyella</taxon>
    </lineage>
</organism>
<evidence type="ECO:0000313" key="3">
    <source>
        <dbReference type="Proteomes" id="UP000199492"/>
    </source>
</evidence>
<dbReference type="EMBL" id="FNCZ01000003">
    <property type="protein sequence ID" value="SDH49287.1"/>
    <property type="molecule type" value="Genomic_DNA"/>
</dbReference>
<dbReference type="PANTHER" id="PTHR45661:SF3">
    <property type="entry name" value="IG-LIKE DOMAIN-CONTAINING PROTEIN"/>
    <property type="match status" value="1"/>
</dbReference>
<accession>A0A1G8CUS6</accession>
<dbReference type="InterPro" id="IPR032675">
    <property type="entry name" value="LRR_dom_sf"/>
</dbReference>
<gene>
    <name evidence="2" type="ORF">SAMN04489796_10355</name>
</gene>
<dbReference type="InterPro" id="IPR053139">
    <property type="entry name" value="Surface_bspA-like"/>
</dbReference>
<keyword evidence="1" id="KW-0732">Signal</keyword>
<name>A0A1G8CUS6_9FLAO</name>